<sequence>MEGRNKLSKTALQVLETAEAFGLWQPGYRIVVAVSGGADSVALLHILNQISQYHTPLTLICAHVHHGFRRESDQEAEMVREFAESLMIPFEMTRVNIPQYVEDSGRNAQDASREKRYEFLHQIAAQYNADSIALAHHADDQAETVLLHLLRGSGPSGLTGIKIKRFEKNVELIRPCLRINKTDLAHHCEQYDLPYVIDSSNMSTKYRRNAIRLDVLPFLGQYNGQFTESLNRLAEVMSVEDDYMDTISRQTYSEMVQNSEGSLSFKVTDFKELHVALQRRLIKLILNYLPSNDDFVDFSRIETIRRGAVQHEPTTWSHDIGQGIVCIREYDNIIFSTQRSSVSEHYNYQLDFLDGDAQLDLTEIGTRLHLSCLDNGFRPVSASEALFDANTFIWPLTIRSRLPGDTMKVMGLNGSKKVKDIFIDAKIPPSLRSRIPVICDGAGNIIWIPGVRRSIHFPVSEDSTSIIRMLVEEL</sequence>
<evidence type="ECO:0000256" key="3">
    <source>
        <dbReference type="ARBA" id="ARBA00022598"/>
    </source>
</evidence>
<evidence type="ECO:0000256" key="1">
    <source>
        <dbReference type="ARBA" id="ARBA00004496"/>
    </source>
</evidence>
<protein>
    <recommendedName>
        <fullName evidence="8">tRNA(Ile)-lysidine synthase</fullName>
        <ecNumber evidence="8">6.3.4.19</ecNumber>
    </recommendedName>
    <alternativeName>
        <fullName evidence="8">tRNA(Ile)-2-lysyl-cytidine synthase</fullName>
    </alternativeName>
    <alternativeName>
        <fullName evidence="8">tRNA(Ile)-lysidine synthetase</fullName>
    </alternativeName>
</protein>
<dbReference type="SUPFAM" id="SSF52402">
    <property type="entry name" value="Adenine nucleotide alpha hydrolases-like"/>
    <property type="match status" value="1"/>
</dbReference>
<dbReference type="NCBIfam" id="TIGR02432">
    <property type="entry name" value="lysidine_TilS_N"/>
    <property type="match status" value="1"/>
</dbReference>
<comment type="function">
    <text evidence="8">Ligates lysine onto the cytidine present at position 34 of the AUA codon-specific tRNA(Ile) that contains the anticodon CAU, in an ATP-dependent manner. Cytidine is converted to lysidine, thus changing the amino acid specificity of the tRNA from methionine to isoleucine.</text>
</comment>
<dbReference type="PANTHER" id="PTHR43033:SF1">
    <property type="entry name" value="TRNA(ILE)-LYSIDINE SYNTHASE-RELATED"/>
    <property type="match status" value="1"/>
</dbReference>
<keyword evidence="3 8" id="KW-0436">Ligase</keyword>
<dbReference type="GO" id="GO:0032267">
    <property type="term" value="F:tRNA(Ile)-lysidine synthase activity"/>
    <property type="evidence" value="ECO:0007669"/>
    <property type="project" value="UniProtKB-EC"/>
</dbReference>
<dbReference type="InterPro" id="IPR011063">
    <property type="entry name" value="TilS/TtcA_N"/>
</dbReference>
<evidence type="ECO:0000256" key="4">
    <source>
        <dbReference type="ARBA" id="ARBA00022694"/>
    </source>
</evidence>
<comment type="similarity">
    <text evidence="8">Belongs to the tRNA(Ile)-lysidine synthase family.</text>
</comment>
<dbReference type="HAMAP" id="MF_01161">
    <property type="entry name" value="tRNA_Ile_lys_synt"/>
    <property type="match status" value="1"/>
</dbReference>
<dbReference type="Proteomes" id="UP001220962">
    <property type="component" value="Chromosome"/>
</dbReference>
<reference evidence="10" key="1">
    <citation type="submission" date="2023-02" db="EMBL/GenBank/DDBJ databases">
        <title>Pathogen: clinical or host-associated sample.</title>
        <authorList>
            <person name="Hergert J."/>
            <person name="Casey R."/>
            <person name="Wagner J."/>
            <person name="Young E.L."/>
            <person name="Oakeson K.F."/>
        </authorList>
    </citation>
    <scope>NUCLEOTIDE SEQUENCE</scope>
    <source>
        <strain evidence="10">2022CK-00830</strain>
    </source>
</reference>
<organism evidence="10 11">
    <name type="scientific">Paenibacillus urinalis</name>
    <dbReference type="NCBI Taxonomy" id="521520"/>
    <lineage>
        <taxon>Bacteria</taxon>
        <taxon>Bacillati</taxon>
        <taxon>Bacillota</taxon>
        <taxon>Bacilli</taxon>
        <taxon>Bacillales</taxon>
        <taxon>Paenibacillaceae</taxon>
        <taxon>Paenibacillus</taxon>
    </lineage>
</organism>
<dbReference type="Gene3D" id="3.30.465.60">
    <property type="match status" value="1"/>
</dbReference>
<dbReference type="PANTHER" id="PTHR43033">
    <property type="entry name" value="TRNA(ILE)-LYSIDINE SYNTHASE-RELATED"/>
    <property type="match status" value="1"/>
</dbReference>
<evidence type="ECO:0000313" key="10">
    <source>
        <dbReference type="EMBL" id="WDH82762.1"/>
    </source>
</evidence>
<evidence type="ECO:0000256" key="2">
    <source>
        <dbReference type="ARBA" id="ARBA00022490"/>
    </source>
</evidence>
<keyword evidence="2 8" id="KW-0963">Cytoplasm</keyword>
<dbReference type="Pfam" id="PF01171">
    <property type="entry name" value="ATP_bind_3"/>
    <property type="match status" value="1"/>
</dbReference>
<dbReference type="NCBIfam" id="TIGR02433">
    <property type="entry name" value="lysidine_TilS_C"/>
    <property type="match status" value="1"/>
</dbReference>
<dbReference type="InterPro" id="IPR012795">
    <property type="entry name" value="tRNA_Ile_lys_synt_N"/>
</dbReference>
<dbReference type="EMBL" id="CP118101">
    <property type="protein sequence ID" value="WDH82762.1"/>
    <property type="molecule type" value="Genomic_DNA"/>
</dbReference>
<proteinExistence type="inferred from homology"/>
<dbReference type="SUPFAM" id="SSF56037">
    <property type="entry name" value="PheT/TilS domain"/>
    <property type="match status" value="1"/>
</dbReference>
<comment type="catalytic activity">
    <reaction evidence="7 8">
        <text>cytidine(34) in tRNA(Ile2) + L-lysine + ATP = lysidine(34) in tRNA(Ile2) + AMP + diphosphate + H(+)</text>
        <dbReference type="Rhea" id="RHEA:43744"/>
        <dbReference type="Rhea" id="RHEA-COMP:10625"/>
        <dbReference type="Rhea" id="RHEA-COMP:10670"/>
        <dbReference type="ChEBI" id="CHEBI:15378"/>
        <dbReference type="ChEBI" id="CHEBI:30616"/>
        <dbReference type="ChEBI" id="CHEBI:32551"/>
        <dbReference type="ChEBI" id="CHEBI:33019"/>
        <dbReference type="ChEBI" id="CHEBI:82748"/>
        <dbReference type="ChEBI" id="CHEBI:83665"/>
        <dbReference type="ChEBI" id="CHEBI:456215"/>
        <dbReference type="EC" id="6.3.4.19"/>
    </reaction>
</comment>
<comment type="domain">
    <text evidence="8">The N-terminal region contains the highly conserved SGGXDS motif, predicted to be a P-loop motif involved in ATP binding.</text>
</comment>
<dbReference type="CDD" id="cd01992">
    <property type="entry name" value="TilS_N"/>
    <property type="match status" value="1"/>
</dbReference>
<keyword evidence="5 8" id="KW-0547">Nucleotide-binding</keyword>
<gene>
    <name evidence="8 10" type="primary">tilS</name>
    <name evidence="10" type="ORF">PUW23_00275</name>
</gene>
<dbReference type="InterPro" id="IPR012094">
    <property type="entry name" value="tRNA_Ile_lys_synt"/>
</dbReference>
<evidence type="ECO:0000256" key="8">
    <source>
        <dbReference type="HAMAP-Rule" id="MF_01161"/>
    </source>
</evidence>
<dbReference type="GO" id="GO:0005524">
    <property type="term" value="F:ATP binding"/>
    <property type="evidence" value="ECO:0007669"/>
    <property type="project" value="UniProtKB-UniRule"/>
</dbReference>
<evidence type="ECO:0000259" key="9">
    <source>
        <dbReference type="SMART" id="SM00977"/>
    </source>
</evidence>
<evidence type="ECO:0000256" key="5">
    <source>
        <dbReference type="ARBA" id="ARBA00022741"/>
    </source>
</evidence>
<comment type="subcellular location">
    <subcellularLocation>
        <location evidence="1 8">Cytoplasm</location>
    </subcellularLocation>
</comment>
<feature type="binding site" evidence="8">
    <location>
        <begin position="35"/>
        <end position="40"/>
    </location>
    <ligand>
        <name>ATP</name>
        <dbReference type="ChEBI" id="CHEBI:30616"/>
    </ligand>
</feature>
<keyword evidence="4 8" id="KW-0819">tRNA processing</keyword>
<dbReference type="InterPro" id="IPR012796">
    <property type="entry name" value="Lysidine-tRNA-synth_C"/>
</dbReference>
<dbReference type="SMART" id="SM00977">
    <property type="entry name" value="TilS_C"/>
    <property type="match status" value="1"/>
</dbReference>
<evidence type="ECO:0000256" key="7">
    <source>
        <dbReference type="ARBA" id="ARBA00048539"/>
    </source>
</evidence>
<dbReference type="GO" id="GO:0006400">
    <property type="term" value="P:tRNA modification"/>
    <property type="evidence" value="ECO:0007669"/>
    <property type="project" value="UniProtKB-UniRule"/>
</dbReference>
<dbReference type="GO" id="GO:0005737">
    <property type="term" value="C:cytoplasm"/>
    <property type="evidence" value="ECO:0007669"/>
    <property type="project" value="UniProtKB-SubCell"/>
</dbReference>
<dbReference type="InterPro" id="IPR014729">
    <property type="entry name" value="Rossmann-like_a/b/a_fold"/>
</dbReference>
<dbReference type="Gene3D" id="3.40.50.620">
    <property type="entry name" value="HUPs"/>
    <property type="match status" value="1"/>
</dbReference>
<keyword evidence="6 8" id="KW-0067">ATP-binding</keyword>
<feature type="domain" description="Lysidine-tRNA(Ile) synthetase C-terminal" evidence="9">
    <location>
        <begin position="396"/>
        <end position="469"/>
    </location>
</feature>
<dbReference type="EC" id="6.3.4.19" evidence="8"/>
<name>A0AAX3N2A8_9BACL</name>
<evidence type="ECO:0000256" key="6">
    <source>
        <dbReference type="ARBA" id="ARBA00022840"/>
    </source>
</evidence>
<dbReference type="SUPFAM" id="SSF82829">
    <property type="entry name" value="MesJ substrate recognition domain-like"/>
    <property type="match status" value="1"/>
</dbReference>
<accession>A0AAX3N2A8</accession>
<dbReference type="Pfam" id="PF11734">
    <property type="entry name" value="TilS_C"/>
    <property type="match status" value="1"/>
</dbReference>
<dbReference type="RefSeq" id="WP_205055233.1">
    <property type="nucleotide sequence ID" value="NZ_CP118101.1"/>
</dbReference>
<evidence type="ECO:0000313" key="11">
    <source>
        <dbReference type="Proteomes" id="UP001220962"/>
    </source>
</evidence>
<dbReference type="AlphaFoldDB" id="A0AAX3N2A8"/>